<name>A0ABW3FDI0_9HYPH</name>
<protein>
    <submittedName>
        <fullName evidence="2">AzlD family protein</fullName>
    </submittedName>
</protein>
<feature type="transmembrane region" description="Helical" evidence="1">
    <location>
        <begin position="38"/>
        <end position="57"/>
    </location>
</feature>
<keyword evidence="1" id="KW-0812">Transmembrane</keyword>
<organism evidence="2 3">
    <name type="scientific">Pseudahrensia aquimaris</name>
    <dbReference type="NCBI Taxonomy" id="744461"/>
    <lineage>
        <taxon>Bacteria</taxon>
        <taxon>Pseudomonadati</taxon>
        <taxon>Pseudomonadota</taxon>
        <taxon>Alphaproteobacteria</taxon>
        <taxon>Hyphomicrobiales</taxon>
        <taxon>Ahrensiaceae</taxon>
        <taxon>Pseudahrensia</taxon>
    </lineage>
</organism>
<dbReference type="RefSeq" id="WP_377212117.1">
    <property type="nucleotide sequence ID" value="NZ_JBHTJV010000005.1"/>
</dbReference>
<dbReference type="InterPro" id="IPR008407">
    <property type="entry name" value="Brnchd-chn_aa_trnsp_AzlD"/>
</dbReference>
<comment type="caution">
    <text evidence="2">The sequence shown here is derived from an EMBL/GenBank/DDBJ whole genome shotgun (WGS) entry which is preliminary data.</text>
</comment>
<dbReference type="Pfam" id="PF05437">
    <property type="entry name" value="AzlD"/>
    <property type="match status" value="1"/>
</dbReference>
<evidence type="ECO:0000256" key="1">
    <source>
        <dbReference type="SAM" id="Phobius"/>
    </source>
</evidence>
<reference evidence="3" key="1">
    <citation type="journal article" date="2019" name="Int. J. Syst. Evol. Microbiol.">
        <title>The Global Catalogue of Microorganisms (GCM) 10K type strain sequencing project: providing services to taxonomists for standard genome sequencing and annotation.</title>
        <authorList>
            <consortium name="The Broad Institute Genomics Platform"/>
            <consortium name="The Broad Institute Genome Sequencing Center for Infectious Disease"/>
            <person name="Wu L."/>
            <person name="Ma J."/>
        </authorList>
    </citation>
    <scope>NUCLEOTIDE SEQUENCE [LARGE SCALE GENOMIC DNA]</scope>
    <source>
        <strain evidence="3">CCUG 60023</strain>
    </source>
</reference>
<evidence type="ECO:0000313" key="2">
    <source>
        <dbReference type="EMBL" id="MFD0916255.1"/>
    </source>
</evidence>
<sequence length="98" mass="10167">MNELVWLFLACAIGTYLTRAGGHVILSRFGTINHRVEAALDAVPTAMLAALVAPYLVSKGPVEALGIGVAAFVATRLSLTFTLVAGLATVVGLRFLVG</sequence>
<gene>
    <name evidence="2" type="ORF">ACFQ14_07545</name>
</gene>
<dbReference type="EMBL" id="JBHTJV010000005">
    <property type="protein sequence ID" value="MFD0916255.1"/>
    <property type="molecule type" value="Genomic_DNA"/>
</dbReference>
<feature type="transmembrane region" description="Helical" evidence="1">
    <location>
        <begin position="6"/>
        <end position="26"/>
    </location>
</feature>
<keyword evidence="1" id="KW-0472">Membrane</keyword>
<proteinExistence type="predicted"/>
<keyword evidence="3" id="KW-1185">Reference proteome</keyword>
<accession>A0ABW3FDI0</accession>
<dbReference type="Proteomes" id="UP001597101">
    <property type="component" value="Unassembled WGS sequence"/>
</dbReference>
<keyword evidence="1" id="KW-1133">Transmembrane helix</keyword>
<evidence type="ECO:0000313" key="3">
    <source>
        <dbReference type="Proteomes" id="UP001597101"/>
    </source>
</evidence>
<feature type="transmembrane region" description="Helical" evidence="1">
    <location>
        <begin position="77"/>
        <end position="97"/>
    </location>
</feature>